<feature type="domain" description="Aminoglycoside phosphotransferase" evidence="1">
    <location>
        <begin position="77"/>
        <end position="286"/>
    </location>
</feature>
<organism evidence="2 3">
    <name type="scientific">Aspergillus parasiticus</name>
    <dbReference type="NCBI Taxonomy" id="5067"/>
    <lineage>
        <taxon>Eukaryota</taxon>
        <taxon>Fungi</taxon>
        <taxon>Dikarya</taxon>
        <taxon>Ascomycota</taxon>
        <taxon>Pezizomycotina</taxon>
        <taxon>Eurotiomycetes</taxon>
        <taxon>Eurotiomycetidae</taxon>
        <taxon>Eurotiales</taxon>
        <taxon>Aspergillaceae</taxon>
        <taxon>Aspergillus</taxon>
        <taxon>Aspergillus subgen. Circumdati</taxon>
    </lineage>
</organism>
<protein>
    <submittedName>
        <fullName evidence="2">Kinase-like protein</fullName>
    </submittedName>
</protein>
<keyword evidence="2" id="KW-0418">Kinase</keyword>
<dbReference type="OMA" id="VWRWQND"/>
<accession>A0A5N6DIV2</accession>
<dbReference type="InterPro" id="IPR002575">
    <property type="entry name" value="Aminoglycoside_PTrfase"/>
</dbReference>
<dbReference type="AlphaFoldDB" id="A0A5N6DIV2"/>
<dbReference type="SUPFAM" id="SSF56112">
    <property type="entry name" value="Protein kinase-like (PK-like)"/>
    <property type="match status" value="1"/>
</dbReference>
<dbReference type="InterPro" id="IPR051678">
    <property type="entry name" value="AGP_Transferase"/>
</dbReference>
<dbReference type="CDD" id="cd05120">
    <property type="entry name" value="APH_ChoK_like"/>
    <property type="match status" value="1"/>
</dbReference>
<dbReference type="GO" id="GO:0016301">
    <property type="term" value="F:kinase activity"/>
    <property type="evidence" value="ECO:0007669"/>
    <property type="project" value="UniProtKB-KW"/>
</dbReference>
<dbReference type="VEuPathDB" id="FungiDB:BDV34DRAFT_235382"/>
<dbReference type="EMBL" id="ML734974">
    <property type="protein sequence ID" value="KAB8205045.1"/>
    <property type="molecule type" value="Genomic_DNA"/>
</dbReference>
<evidence type="ECO:0000259" key="1">
    <source>
        <dbReference type="Pfam" id="PF01636"/>
    </source>
</evidence>
<dbReference type="PANTHER" id="PTHR21310">
    <property type="entry name" value="AMINOGLYCOSIDE PHOSPHOTRANSFERASE-RELATED-RELATED"/>
    <property type="match status" value="1"/>
</dbReference>
<proteinExistence type="predicted"/>
<sequence length="317" mass="36852">MLDKEDQQTTTQPVDSGPRVNLLYSIPGFAAPDPDSINRRVTSENTIFNWGGVKIARISPDIVVKFGCHVTLSEAKNMIFVKQNTETLPMPKVLAYYSYGPISRDIDDYGSLFDIYIFMDYVEGQSLDKVWGTYDEITKGYIASQLKEYLCQLRQISYRNYIGSADLGPVTDPILERRHNKGPFDSEEAFNNAIIEVYQSTAPKRHIKSFLAGMLSQKRHQIVFTHGDLRLQNIMVNNGHVSGIVDWEFSGWYPEYWEFSRALYVWRWQNDWTDYLLQVLGPYYAEYGVHRFLMENTTVWYWFGLLCNMKSVCCFEF</sequence>
<dbReference type="Pfam" id="PF01636">
    <property type="entry name" value="APH"/>
    <property type="match status" value="1"/>
</dbReference>
<dbReference type="InterPro" id="IPR011009">
    <property type="entry name" value="Kinase-like_dom_sf"/>
</dbReference>
<dbReference type="Proteomes" id="UP000326532">
    <property type="component" value="Unassembled WGS sequence"/>
</dbReference>
<evidence type="ECO:0000313" key="2">
    <source>
        <dbReference type="EMBL" id="KAB8205045.1"/>
    </source>
</evidence>
<name>A0A5N6DIV2_ASPPA</name>
<reference evidence="2 3" key="1">
    <citation type="submission" date="2019-04" db="EMBL/GenBank/DDBJ databases">
        <title>Fungal friends and foes A comparative genomics study of 23 Aspergillus species from section Flavi.</title>
        <authorList>
            <consortium name="DOE Joint Genome Institute"/>
            <person name="Kjaerbolling I."/>
            <person name="Vesth T.C."/>
            <person name="Frisvad J.C."/>
            <person name="Nybo J.L."/>
            <person name="Theobald S."/>
            <person name="Kildgaard S."/>
            <person name="Petersen T.I."/>
            <person name="Kuo A."/>
            <person name="Sato A."/>
            <person name="Lyhne E.K."/>
            <person name="Kogle M.E."/>
            <person name="Wiebenga A."/>
            <person name="Kun R.S."/>
            <person name="Lubbers R.J."/>
            <person name="Makela M.R."/>
            <person name="Barry K."/>
            <person name="Chovatia M."/>
            <person name="Clum A."/>
            <person name="Daum C."/>
            <person name="Haridas S."/>
            <person name="He G."/>
            <person name="LaButti K."/>
            <person name="Lipzen A."/>
            <person name="Mondo S."/>
            <person name="Pangilinan J."/>
            <person name="Riley R."/>
            <person name="Salamov A."/>
            <person name="Simmons B.A."/>
            <person name="Magnuson J.K."/>
            <person name="Henrissat B."/>
            <person name="Mortensen U.H."/>
            <person name="Larsen T.O."/>
            <person name="De vries R.P."/>
            <person name="Grigoriev I.V."/>
            <person name="Machida M."/>
            <person name="Baker S.E."/>
            <person name="Andersen M.R."/>
        </authorList>
    </citation>
    <scope>NUCLEOTIDE SEQUENCE [LARGE SCALE GENOMIC DNA]</scope>
    <source>
        <strain evidence="2 3">CBS 117618</strain>
    </source>
</reference>
<dbReference type="Gene3D" id="3.90.1200.10">
    <property type="match status" value="1"/>
</dbReference>
<evidence type="ECO:0000313" key="3">
    <source>
        <dbReference type="Proteomes" id="UP000326532"/>
    </source>
</evidence>
<gene>
    <name evidence="2" type="ORF">BDV34DRAFT_235382</name>
</gene>
<keyword evidence="2" id="KW-0808">Transferase</keyword>
<keyword evidence="3" id="KW-1185">Reference proteome</keyword>
<dbReference type="PANTHER" id="PTHR21310:SF54">
    <property type="entry name" value="AMINOGLYCOSIDE PHOSPHOTRANSFERASE DOMAIN-CONTAINING PROTEIN"/>
    <property type="match status" value="1"/>
</dbReference>